<feature type="compositionally biased region" description="Basic residues" evidence="2">
    <location>
        <begin position="750"/>
        <end position="766"/>
    </location>
</feature>
<dbReference type="Proteomes" id="UP001157091">
    <property type="component" value="Unassembled WGS sequence"/>
</dbReference>
<evidence type="ECO:0000256" key="2">
    <source>
        <dbReference type="SAM" id="MobiDB-lite"/>
    </source>
</evidence>
<keyword evidence="5" id="KW-1185">Reference proteome</keyword>
<keyword evidence="1" id="KW-1188">Viral release from host cell</keyword>
<evidence type="ECO:0000259" key="3">
    <source>
        <dbReference type="Pfam" id="PF10145"/>
    </source>
</evidence>
<feature type="region of interest" description="Disordered" evidence="2">
    <location>
        <begin position="703"/>
        <end position="773"/>
    </location>
</feature>
<evidence type="ECO:0000313" key="4">
    <source>
        <dbReference type="EMBL" id="GMA26203.1"/>
    </source>
</evidence>
<proteinExistence type="predicted"/>
<sequence>MATRTETIKINLDISGLRANAAAAKKSIADAAGTKLPAYAQKNAAALGQVSKAAGIMGAALVASAGLAVKTFADWDSKMAQVKSLSHASAADMQQLKTATMGFAKQFGISATQAADAEIELVKAGVSVKDIMGGALKGALTLASAGQMDVADATEIAASAMTQFGLKGKDVSHIADLLAAGADKALGSVSDLGQGLKYVGPVAAGLNISIEQTVGTLSELAQNGILADQAGTSLRGMLQALVAPSREATKVMDTYGISVYDAQGKFVGFDGIAEQLSTKLGKLDDATKQQALGQIFGNQQITAATVLMKDGAKGVDDWTKAVNDQGFAAEQASGKMDSLSGDLEKFKASLTNALIGTGAGANSPLRGLVQGATDLVDAFNKLPGPMKTATLALVGGGGLVALGVAGLAKVIQSVGTLKKTVDTLGASFPRATKSLGSLGKAAGIAAAAFTTFEIAAQIAGSGLDKIASQTQFESTLKKIGSSAKDSGESVSDAKKKLDDLFTVSGSGAASITGVGNAIKTLNMNKFIQTWDTVGSLFGVFDSDQKLAKKAVSEFDDAITALAESGDVEDVASSLKYYQEQANKAGVSTEKAMALLPNYNDYLTQQADATKSAADATDVNAVAAQEAAKKFQASEEAVAKWAKGVSDNAGAFLDFSQDADTAKLSLDGWIQKLDGQASDLRDWAKNIKKAAENGVSKGVLTELAKLGPEERPASRNWRTAPRSRSTRSTGTSRRSASRPTTSTAHSPPSRLRSRSRWRSTPRARRRSSTVCTTR</sequence>
<dbReference type="PANTHER" id="PTHR37813">
    <property type="entry name" value="FELS-2 PROPHAGE PROTEIN"/>
    <property type="match status" value="1"/>
</dbReference>
<dbReference type="Pfam" id="PF10145">
    <property type="entry name" value="PhageMin_Tail"/>
    <property type="match status" value="1"/>
</dbReference>
<gene>
    <name evidence="4" type="ORF">GCM10025864_39620</name>
</gene>
<evidence type="ECO:0000256" key="1">
    <source>
        <dbReference type="ARBA" id="ARBA00022612"/>
    </source>
</evidence>
<feature type="domain" description="Phage tail tape measure protein" evidence="3">
    <location>
        <begin position="104"/>
        <end position="297"/>
    </location>
</feature>
<dbReference type="InterPro" id="IPR010090">
    <property type="entry name" value="Phage_tape_meas"/>
</dbReference>
<evidence type="ECO:0000313" key="5">
    <source>
        <dbReference type="Proteomes" id="UP001157091"/>
    </source>
</evidence>
<feature type="compositionally biased region" description="Low complexity" evidence="2">
    <location>
        <begin position="717"/>
        <end position="749"/>
    </location>
</feature>
<accession>A0ABQ6I5Y9</accession>
<dbReference type="RefSeq" id="WP_284294557.1">
    <property type="nucleotide sequence ID" value="NZ_BSUK01000001.1"/>
</dbReference>
<dbReference type="EMBL" id="BSUK01000001">
    <property type="protein sequence ID" value="GMA26203.1"/>
    <property type="molecule type" value="Genomic_DNA"/>
</dbReference>
<dbReference type="PANTHER" id="PTHR37813:SF1">
    <property type="entry name" value="FELS-2 PROPHAGE PROTEIN"/>
    <property type="match status" value="1"/>
</dbReference>
<reference evidence="5" key="1">
    <citation type="journal article" date="2019" name="Int. J. Syst. Evol. Microbiol.">
        <title>The Global Catalogue of Microorganisms (GCM) 10K type strain sequencing project: providing services to taxonomists for standard genome sequencing and annotation.</title>
        <authorList>
            <consortium name="The Broad Institute Genomics Platform"/>
            <consortium name="The Broad Institute Genome Sequencing Center for Infectious Disease"/>
            <person name="Wu L."/>
            <person name="Ma J."/>
        </authorList>
    </citation>
    <scope>NUCLEOTIDE SEQUENCE [LARGE SCALE GENOMIC DNA]</scope>
    <source>
        <strain evidence="5">NBRC 106348</strain>
    </source>
</reference>
<organism evidence="4 5">
    <name type="scientific">Luteimicrobium album</name>
    <dbReference type="NCBI Taxonomy" id="1054550"/>
    <lineage>
        <taxon>Bacteria</taxon>
        <taxon>Bacillati</taxon>
        <taxon>Actinomycetota</taxon>
        <taxon>Actinomycetes</taxon>
        <taxon>Micrococcales</taxon>
        <taxon>Luteimicrobium</taxon>
    </lineage>
</organism>
<name>A0ABQ6I5Y9_9MICO</name>
<protein>
    <recommendedName>
        <fullName evidence="3">Phage tail tape measure protein domain-containing protein</fullName>
    </recommendedName>
</protein>
<dbReference type="NCBIfam" id="TIGR01760">
    <property type="entry name" value="tape_meas_TP901"/>
    <property type="match status" value="1"/>
</dbReference>
<comment type="caution">
    <text evidence="4">The sequence shown here is derived from an EMBL/GenBank/DDBJ whole genome shotgun (WGS) entry which is preliminary data.</text>
</comment>